<reference evidence="1" key="2">
    <citation type="submission" date="2025-08" db="UniProtKB">
        <authorList>
            <consortium name="Ensembl"/>
        </authorList>
    </citation>
    <scope>IDENTIFICATION</scope>
</reference>
<gene>
    <name evidence="1" type="primary">LOC115403869</name>
</gene>
<dbReference type="InParanoid" id="A0A672G6X5"/>
<dbReference type="Gene3D" id="3.40.50.300">
    <property type="entry name" value="P-loop containing nucleotide triphosphate hydrolases"/>
    <property type="match status" value="1"/>
</dbReference>
<proteinExistence type="predicted"/>
<reference evidence="1" key="1">
    <citation type="submission" date="2019-06" db="EMBL/GenBank/DDBJ databases">
        <authorList>
            <consortium name="Wellcome Sanger Institute Data Sharing"/>
        </authorList>
    </citation>
    <scope>NUCLEOTIDE SEQUENCE [LARGE SCALE GENOMIC DNA]</scope>
</reference>
<dbReference type="GO" id="GO:0006955">
    <property type="term" value="P:immune response"/>
    <property type="evidence" value="ECO:0007669"/>
    <property type="project" value="TreeGrafter"/>
</dbReference>
<protein>
    <submittedName>
        <fullName evidence="1">Interferon-induced protein 44-like</fullName>
    </submittedName>
</protein>
<dbReference type="Ensembl" id="ENSSFAT00005014591.1">
    <property type="protein sequence ID" value="ENSSFAP00005014002.1"/>
    <property type="gene ID" value="ENSSFAG00005007582.1"/>
</dbReference>
<name>A0A672G6X5_SALFA</name>
<dbReference type="InterPro" id="IPR027417">
    <property type="entry name" value="P-loop_NTPase"/>
</dbReference>
<evidence type="ECO:0000313" key="2">
    <source>
        <dbReference type="Proteomes" id="UP000472267"/>
    </source>
</evidence>
<dbReference type="SUPFAM" id="SSF52540">
    <property type="entry name" value="P-loop containing nucleoside triphosphate hydrolases"/>
    <property type="match status" value="1"/>
</dbReference>
<dbReference type="PANTHER" id="PTHR14241:SF1">
    <property type="entry name" value="INTERFERON-INDUCED PROTEIN 44-RELATED"/>
    <property type="match status" value="1"/>
</dbReference>
<evidence type="ECO:0000313" key="1">
    <source>
        <dbReference type="Ensembl" id="ENSSFAP00005014002.1"/>
    </source>
</evidence>
<dbReference type="PANTHER" id="PTHR14241">
    <property type="entry name" value="INTERFERON-INDUCED PROTEIN 44"/>
    <property type="match status" value="1"/>
</dbReference>
<dbReference type="CDD" id="cd00882">
    <property type="entry name" value="Ras_like_GTPase"/>
    <property type="match status" value="1"/>
</dbReference>
<dbReference type="AlphaFoldDB" id="A0A672G6X5"/>
<accession>A0A672G6X5</accession>
<sequence length="286" mass="32242">MAWMFHKSPTFDKPWRDVPWGNKKEDFDYVSKFKPCSEAQHLRVLLHGPPGSGKSSFINSVDSALRGRIGTRALAATNHDDSFSKEYKGFKIQTEKPGTYYPLVFCDTMGIEKGSAKGVDVENIELIMKGHVKDGCKLLPGSTPTGSDYIESPTINDKVHVLVCVVPATTLNLMDEEPVIKIKKVREEARVLGIPQIAVLTKIDEACPEVQKYIRNVYKSKYLREQMEKLSVILGIPRNCIFLAKNYSEETKTDEDTDTLILDTMRKIIDYGEDFLNDTLQTADTK</sequence>
<dbReference type="Proteomes" id="UP000472267">
    <property type="component" value="Chromosome 17"/>
</dbReference>
<keyword evidence="2" id="KW-1185">Reference proteome</keyword>
<reference evidence="1" key="3">
    <citation type="submission" date="2025-09" db="UniProtKB">
        <authorList>
            <consortium name="Ensembl"/>
        </authorList>
    </citation>
    <scope>IDENTIFICATION</scope>
</reference>
<organism evidence="1 2">
    <name type="scientific">Salarias fasciatus</name>
    <name type="common">Jewelled blenny</name>
    <name type="synonym">Blennius fasciatus</name>
    <dbReference type="NCBI Taxonomy" id="181472"/>
    <lineage>
        <taxon>Eukaryota</taxon>
        <taxon>Metazoa</taxon>
        <taxon>Chordata</taxon>
        <taxon>Craniata</taxon>
        <taxon>Vertebrata</taxon>
        <taxon>Euteleostomi</taxon>
        <taxon>Actinopterygii</taxon>
        <taxon>Neopterygii</taxon>
        <taxon>Teleostei</taxon>
        <taxon>Neoteleostei</taxon>
        <taxon>Acanthomorphata</taxon>
        <taxon>Ovalentaria</taxon>
        <taxon>Blenniimorphae</taxon>
        <taxon>Blenniiformes</taxon>
        <taxon>Blennioidei</taxon>
        <taxon>Blenniidae</taxon>
        <taxon>Salariinae</taxon>
        <taxon>Salarias</taxon>
    </lineage>
</organism>